<dbReference type="Proteomes" id="UP001157353">
    <property type="component" value="Unassembled WGS sequence"/>
</dbReference>
<evidence type="ECO:0000256" key="2">
    <source>
        <dbReference type="SAM" id="SignalP"/>
    </source>
</evidence>
<dbReference type="EMBL" id="BSPQ01000013">
    <property type="protein sequence ID" value="GLS91556.1"/>
    <property type="molecule type" value="Genomic_DNA"/>
</dbReference>
<dbReference type="Pfam" id="PF06178">
    <property type="entry name" value="KdgM"/>
    <property type="match status" value="1"/>
</dbReference>
<name>A0ABQ6E2B6_9GAMM</name>
<evidence type="ECO:0000256" key="1">
    <source>
        <dbReference type="ARBA" id="ARBA00022729"/>
    </source>
</evidence>
<keyword evidence="1 2" id="KW-0732">Signal</keyword>
<feature type="chain" id="PRO_5046615125" evidence="2">
    <location>
        <begin position="23"/>
        <end position="243"/>
    </location>
</feature>
<gene>
    <name evidence="3" type="ORF">GCM10007916_26250</name>
</gene>
<dbReference type="InterPro" id="IPR053713">
    <property type="entry name" value="Bact_OM_Channel_sf"/>
</dbReference>
<protein>
    <submittedName>
        <fullName evidence="3">Membrane protein</fullName>
    </submittedName>
</protein>
<evidence type="ECO:0000313" key="4">
    <source>
        <dbReference type="Proteomes" id="UP001157353"/>
    </source>
</evidence>
<keyword evidence="4" id="KW-1185">Reference proteome</keyword>
<reference evidence="4" key="1">
    <citation type="journal article" date="2019" name="Int. J. Syst. Evol. Microbiol.">
        <title>The Global Catalogue of Microorganisms (GCM) 10K type strain sequencing project: providing services to taxonomists for standard genome sequencing and annotation.</title>
        <authorList>
            <consortium name="The Broad Institute Genomics Platform"/>
            <consortium name="The Broad Institute Genome Sequencing Center for Infectious Disease"/>
            <person name="Wu L."/>
            <person name="Ma J."/>
        </authorList>
    </citation>
    <scope>NUCLEOTIDE SEQUENCE [LARGE SCALE GENOMIC DNA]</scope>
    <source>
        <strain evidence="4">NBRC 103166</strain>
    </source>
</reference>
<proteinExistence type="predicted"/>
<dbReference type="InterPro" id="IPR009331">
    <property type="entry name" value="Oligogalacturonate-sp_porin"/>
</dbReference>
<dbReference type="SUPFAM" id="SSF56935">
    <property type="entry name" value="Porins"/>
    <property type="match status" value="1"/>
</dbReference>
<evidence type="ECO:0000313" key="3">
    <source>
        <dbReference type="EMBL" id="GLS91556.1"/>
    </source>
</evidence>
<dbReference type="PANTHER" id="PTHR38105">
    <property type="entry name" value="OUTER MEMBRANE PROTEIN-RELATED-RELATED"/>
    <property type="match status" value="1"/>
</dbReference>
<organism evidence="3 4">
    <name type="scientific">Psychromonas marina</name>
    <dbReference type="NCBI Taxonomy" id="88364"/>
    <lineage>
        <taxon>Bacteria</taxon>
        <taxon>Pseudomonadati</taxon>
        <taxon>Pseudomonadota</taxon>
        <taxon>Gammaproteobacteria</taxon>
        <taxon>Alteromonadales</taxon>
        <taxon>Psychromonadaceae</taxon>
        <taxon>Psychromonas</taxon>
    </lineage>
</organism>
<sequence length="243" mass="27758">MKLQHKIALAISASLISGAAFATQIDYRHEWKAESKTQANRIKLGSGFKINDDWKTNVGVEMKFQSDDAERSFSDLKLTETELDLGATYKINKNWELKPGMPIAMTSVRTVIKPQLRVVYKADMGLTTALRYRYEVANYIDGEGKTGLDDVYSERTTQSKVTLTGAYKFEDLPNLKASYEANYWKSHNDLKTFDNGNDNYDLGLKVGYQLGDWQPYGEIWDSSVSSSHDQRQLKYRLGIKYKF</sequence>
<feature type="signal peptide" evidence="2">
    <location>
        <begin position="1"/>
        <end position="22"/>
    </location>
</feature>
<dbReference type="PANTHER" id="PTHR38105:SF5">
    <property type="entry name" value="OUTER MEMBRANE PROTEIN"/>
    <property type="match status" value="1"/>
</dbReference>
<dbReference type="Gene3D" id="2.40.160.40">
    <property type="entry name" value="monomeric porin ompg"/>
    <property type="match status" value="1"/>
</dbReference>
<accession>A0ABQ6E2B6</accession>
<comment type="caution">
    <text evidence="3">The sequence shown here is derived from an EMBL/GenBank/DDBJ whole genome shotgun (WGS) entry which is preliminary data.</text>
</comment>
<dbReference type="RefSeq" id="WP_284204668.1">
    <property type="nucleotide sequence ID" value="NZ_BSPQ01000013.1"/>
</dbReference>